<dbReference type="GO" id="GO:0016020">
    <property type="term" value="C:membrane"/>
    <property type="evidence" value="ECO:0007669"/>
    <property type="project" value="UniProtKB-SubCell"/>
</dbReference>
<dbReference type="AlphaFoldDB" id="A0A183LN95"/>
<sequence length="233" mass="26842">YRVCLRNNSIWWSLSVIFVVNLLSTKTHNVTQSLFLWSGFKYQISRNLCNSTWMLPICAWISWVFRVGYQKYFLSNLGKLLYTLILKTKYTSLLSVVVLAEIAGGVAAAVLRKDVKTQFQSMIKSSFILQFHCCGSESSKDYTLTKQTIPDSCKNPETKVTYSDCLHNLEISIKYFLKCLLIVNFEVFGQRDYLGLTVSQSCRHDLLSAFFGNTNRIWDLLTFAVRFQTQEVP</sequence>
<dbReference type="InterPro" id="IPR008952">
    <property type="entry name" value="Tetraspanin_EC2_sf"/>
</dbReference>
<comment type="subcellular location">
    <subcellularLocation>
        <location evidence="1">Membrane</location>
        <topology evidence="1">Multi-pass membrane protein</topology>
    </subcellularLocation>
</comment>
<dbReference type="Pfam" id="PF00335">
    <property type="entry name" value="Tetraspanin"/>
    <property type="match status" value="1"/>
</dbReference>
<protein>
    <submittedName>
        <fullName evidence="5">Uncharacterized protein</fullName>
    </submittedName>
</protein>
<name>A0A183LN95_9TREM</name>
<keyword evidence="3" id="KW-1133">Transmembrane helix</keyword>
<evidence type="ECO:0000313" key="5">
    <source>
        <dbReference type="EMBL" id="VDO65306.1"/>
    </source>
</evidence>
<feature type="non-terminal residue" evidence="5">
    <location>
        <position position="1"/>
    </location>
</feature>
<keyword evidence="6" id="KW-1185">Reference proteome</keyword>
<reference evidence="5 6" key="1">
    <citation type="submission" date="2018-11" db="EMBL/GenBank/DDBJ databases">
        <authorList>
            <consortium name="Pathogen Informatics"/>
        </authorList>
    </citation>
    <scope>NUCLEOTIDE SEQUENCE [LARGE SCALE GENOMIC DNA]</scope>
    <source>
        <strain evidence="5 6">Zambia</strain>
    </source>
</reference>
<evidence type="ECO:0000313" key="6">
    <source>
        <dbReference type="Proteomes" id="UP000277204"/>
    </source>
</evidence>
<evidence type="ECO:0000256" key="4">
    <source>
        <dbReference type="ARBA" id="ARBA00023136"/>
    </source>
</evidence>
<evidence type="ECO:0000256" key="3">
    <source>
        <dbReference type="ARBA" id="ARBA00022989"/>
    </source>
</evidence>
<keyword evidence="2" id="KW-0812">Transmembrane</keyword>
<dbReference type="Gene3D" id="1.10.1450.10">
    <property type="entry name" value="Tetraspanin"/>
    <property type="match status" value="1"/>
</dbReference>
<dbReference type="STRING" id="48269.A0A183LN95"/>
<accession>A0A183LN95</accession>
<dbReference type="EMBL" id="UZAI01001789">
    <property type="protein sequence ID" value="VDO65306.1"/>
    <property type="molecule type" value="Genomic_DNA"/>
</dbReference>
<dbReference type="SUPFAM" id="SSF48652">
    <property type="entry name" value="Tetraspanin"/>
    <property type="match status" value="1"/>
</dbReference>
<evidence type="ECO:0000256" key="1">
    <source>
        <dbReference type="ARBA" id="ARBA00004141"/>
    </source>
</evidence>
<keyword evidence="4" id="KW-0472">Membrane</keyword>
<proteinExistence type="predicted"/>
<evidence type="ECO:0000256" key="2">
    <source>
        <dbReference type="ARBA" id="ARBA00022692"/>
    </source>
</evidence>
<dbReference type="InterPro" id="IPR018499">
    <property type="entry name" value="Tetraspanin/Peripherin"/>
</dbReference>
<gene>
    <name evidence="5" type="ORF">SMRZ_LOCUS5270</name>
</gene>
<organism evidence="5 6">
    <name type="scientific">Schistosoma margrebowiei</name>
    <dbReference type="NCBI Taxonomy" id="48269"/>
    <lineage>
        <taxon>Eukaryota</taxon>
        <taxon>Metazoa</taxon>
        <taxon>Spiralia</taxon>
        <taxon>Lophotrochozoa</taxon>
        <taxon>Platyhelminthes</taxon>
        <taxon>Trematoda</taxon>
        <taxon>Digenea</taxon>
        <taxon>Strigeidida</taxon>
        <taxon>Schistosomatoidea</taxon>
        <taxon>Schistosomatidae</taxon>
        <taxon>Schistosoma</taxon>
    </lineage>
</organism>
<dbReference type="Proteomes" id="UP000277204">
    <property type="component" value="Unassembled WGS sequence"/>
</dbReference>